<keyword evidence="5" id="KW-0597">Phosphoprotein</keyword>
<reference evidence="15" key="1">
    <citation type="submission" date="2022-06" db="EMBL/GenBank/DDBJ databases">
        <title>Aquibacillus sp. a new bacterium isolated from soil saline samples.</title>
        <authorList>
            <person name="Galisteo C."/>
            <person name="De La Haba R."/>
            <person name="Sanchez-Porro C."/>
            <person name="Ventosa A."/>
        </authorList>
    </citation>
    <scope>NUCLEOTIDE SEQUENCE</scope>
    <source>
        <strain evidence="15">3ASR75-54</strain>
    </source>
</reference>
<feature type="domain" description="Histidine kinase" evidence="13">
    <location>
        <begin position="367"/>
        <end position="587"/>
    </location>
</feature>
<evidence type="ECO:0000256" key="2">
    <source>
        <dbReference type="ARBA" id="ARBA00004651"/>
    </source>
</evidence>
<proteinExistence type="predicted"/>
<dbReference type="Pfam" id="PF06580">
    <property type="entry name" value="His_kinase"/>
    <property type="match status" value="1"/>
</dbReference>
<evidence type="ECO:0000256" key="11">
    <source>
        <dbReference type="ARBA" id="ARBA00023136"/>
    </source>
</evidence>
<feature type="domain" description="HAMP" evidence="14">
    <location>
        <begin position="317"/>
        <end position="369"/>
    </location>
</feature>
<evidence type="ECO:0000256" key="1">
    <source>
        <dbReference type="ARBA" id="ARBA00000085"/>
    </source>
</evidence>
<keyword evidence="11 12" id="KW-0472">Membrane</keyword>
<dbReference type="PROSITE" id="PS50109">
    <property type="entry name" value="HIS_KIN"/>
    <property type="match status" value="1"/>
</dbReference>
<dbReference type="PROSITE" id="PS50885">
    <property type="entry name" value="HAMP"/>
    <property type="match status" value="1"/>
</dbReference>
<evidence type="ECO:0000313" key="15">
    <source>
        <dbReference type="EMBL" id="MDC3415820.1"/>
    </source>
</evidence>
<dbReference type="Proteomes" id="UP001145069">
    <property type="component" value="Unassembled WGS sequence"/>
</dbReference>
<feature type="transmembrane region" description="Helical" evidence="12">
    <location>
        <begin position="12"/>
        <end position="32"/>
    </location>
</feature>
<dbReference type="GO" id="GO:0005886">
    <property type="term" value="C:plasma membrane"/>
    <property type="evidence" value="ECO:0007669"/>
    <property type="project" value="UniProtKB-SubCell"/>
</dbReference>
<dbReference type="SMART" id="SM00387">
    <property type="entry name" value="HATPase_c"/>
    <property type="match status" value="1"/>
</dbReference>
<keyword evidence="8 15" id="KW-0418">Kinase</keyword>
<dbReference type="CDD" id="cd06225">
    <property type="entry name" value="HAMP"/>
    <property type="match status" value="1"/>
</dbReference>
<keyword evidence="10" id="KW-0902">Two-component regulatory system</keyword>
<gene>
    <name evidence="15" type="ORF">NC799_02720</name>
</gene>
<dbReference type="Pfam" id="PF00672">
    <property type="entry name" value="HAMP"/>
    <property type="match status" value="1"/>
</dbReference>
<comment type="catalytic activity">
    <reaction evidence="1">
        <text>ATP + protein L-histidine = ADP + protein N-phospho-L-histidine.</text>
        <dbReference type="EC" id="2.7.13.3"/>
    </reaction>
</comment>
<evidence type="ECO:0000259" key="14">
    <source>
        <dbReference type="PROSITE" id="PS50885"/>
    </source>
</evidence>
<keyword evidence="7" id="KW-0547">Nucleotide-binding</keyword>
<dbReference type="Pfam" id="PF02518">
    <property type="entry name" value="HATPase_c"/>
    <property type="match status" value="1"/>
</dbReference>
<evidence type="ECO:0000256" key="5">
    <source>
        <dbReference type="ARBA" id="ARBA00022553"/>
    </source>
</evidence>
<dbReference type="RefSeq" id="WP_272444794.1">
    <property type="nucleotide sequence ID" value="NZ_JAMQKC010000002.1"/>
</dbReference>
<dbReference type="SUPFAM" id="SSF158472">
    <property type="entry name" value="HAMP domain-like"/>
    <property type="match status" value="1"/>
</dbReference>
<dbReference type="InterPro" id="IPR010559">
    <property type="entry name" value="Sig_transdc_His_kin_internal"/>
</dbReference>
<dbReference type="Gene3D" id="6.10.340.10">
    <property type="match status" value="1"/>
</dbReference>
<name>A0A9X3WAQ2_9BACI</name>
<evidence type="ECO:0000256" key="12">
    <source>
        <dbReference type="SAM" id="Phobius"/>
    </source>
</evidence>
<dbReference type="InterPro" id="IPR005467">
    <property type="entry name" value="His_kinase_dom"/>
</dbReference>
<comment type="caution">
    <text evidence="15">The sequence shown here is derived from an EMBL/GenBank/DDBJ whole genome shotgun (WGS) entry which is preliminary data.</text>
</comment>
<protein>
    <recommendedName>
        <fullName evidence="3">histidine kinase</fullName>
        <ecNumber evidence="3">2.7.13.3</ecNumber>
    </recommendedName>
</protein>
<dbReference type="GO" id="GO:0000155">
    <property type="term" value="F:phosphorelay sensor kinase activity"/>
    <property type="evidence" value="ECO:0007669"/>
    <property type="project" value="InterPro"/>
</dbReference>
<organism evidence="15 16">
    <name type="scientific">Aquibacillus salsiterrae</name>
    <dbReference type="NCBI Taxonomy" id="2950439"/>
    <lineage>
        <taxon>Bacteria</taxon>
        <taxon>Bacillati</taxon>
        <taxon>Bacillota</taxon>
        <taxon>Bacilli</taxon>
        <taxon>Bacillales</taxon>
        <taxon>Bacillaceae</taxon>
        <taxon>Aquibacillus</taxon>
    </lineage>
</organism>
<dbReference type="EC" id="2.7.13.3" evidence="3"/>
<keyword evidence="4" id="KW-1003">Cell membrane</keyword>
<evidence type="ECO:0000256" key="10">
    <source>
        <dbReference type="ARBA" id="ARBA00023012"/>
    </source>
</evidence>
<dbReference type="PANTHER" id="PTHR34220">
    <property type="entry name" value="SENSOR HISTIDINE KINASE YPDA"/>
    <property type="match status" value="1"/>
</dbReference>
<dbReference type="GO" id="GO:0005524">
    <property type="term" value="F:ATP binding"/>
    <property type="evidence" value="ECO:0007669"/>
    <property type="project" value="UniProtKB-KW"/>
</dbReference>
<keyword evidence="9" id="KW-0067">ATP-binding</keyword>
<keyword evidence="16" id="KW-1185">Reference proteome</keyword>
<dbReference type="EMBL" id="JAMQKC010000002">
    <property type="protein sequence ID" value="MDC3415820.1"/>
    <property type="molecule type" value="Genomic_DNA"/>
</dbReference>
<dbReference type="InterPro" id="IPR050640">
    <property type="entry name" value="Bact_2-comp_sensor_kinase"/>
</dbReference>
<keyword evidence="12" id="KW-0812">Transmembrane</keyword>
<dbReference type="SMART" id="SM00304">
    <property type="entry name" value="HAMP"/>
    <property type="match status" value="1"/>
</dbReference>
<evidence type="ECO:0000256" key="8">
    <source>
        <dbReference type="ARBA" id="ARBA00022777"/>
    </source>
</evidence>
<feature type="transmembrane region" description="Helical" evidence="12">
    <location>
        <begin position="298"/>
        <end position="317"/>
    </location>
</feature>
<dbReference type="SUPFAM" id="SSF55874">
    <property type="entry name" value="ATPase domain of HSP90 chaperone/DNA topoisomerase II/histidine kinase"/>
    <property type="match status" value="1"/>
</dbReference>
<dbReference type="InterPro" id="IPR003660">
    <property type="entry name" value="HAMP_dom"/>
</dbReference>
<evidence type="ECO:0000256" key="9">
    <source>
        <dbReference type="ARBA" id="ARBA00022840"/>
    </source>
</evidence>
<dbReference type="AlphaFoldDB" id="A0A9X3WAQ2"/>
<dbReference type="InterPro" id="IPR036890">
    <property type="entry name" value="HATPase_C_sf"/>
</dbReference>
<dbReference type="Gene3D" id="3.30.565.10">
    <property type="entry name" value="Histidine kinase-like ATPase, C-terminal domain"/>
    <property type="match status" value="1"/>
</dbReference>
<evidence type="ECO:0000256" key="3">
    <source>
        <dbReference type="ARBA" id="ARBA00012438"/>
    </source>
</evidence>
<sequence length="598" mass="68478">MFKTSIRNRLIAILLIITTIPFGTSIIITYFYTKDSIKNQYIEENVNLLYQGRVNIESYINDFKDLTVSFYNNTDFMRYMRSKGETADYVMLSTLKDVMTSILYADSSINRVVISFPENEMGLQKYISVSKQSTLSFTTVSNNPNKKYFQKAEANEYYMYMEPADQGRDVITLHRVLMDAPSVDVLGFISIDIYPEKIAEISNNLYDKRAEDFYILSEEGDVIFSSQANSAANADFDWFDSIVTSGNERGMQEWSDPTFTGMIVYDKLPESSGGWLLVKKIPYTTLFKDAISVAKLNIVFGVIGLTLVILATLFVSFKITSPIRILLTNIKQVERGNMEVQFESLGQDEIGILGERFRKMMKRINELINLEYKLKLENKTNQLKVLQSQLNPHFLNNALQSIGTLALKNNVPQIYTLVNHLSKIMRYGMNIEEDMVPLKKEKDYIQAYVLLQKERFGDDLSFSIDFEPEMLDKLIPKMLLQPIVENYFKHGFDIRDGQGEIDVKGSMETDHLVITVRDTGTGVSEQRLKEITHYIYQAESQGGKEASLGLKNIHDRLHLYYGEKASMTFANHREGGFVVTLILPFEQVGEINESNHRG</sequence>
<evidence type="ECO:0000259" key="13">
    <source>
        <dbReference type="PROSITE" id="PS50109"/>
    </source>
</evidence>
<comment type="subcellular location">
    <subcellularLocation>
        <location evidence="2">Cell membrane</location>
        <topology evidence="2">Multi-pass membrane protein</topology>
    </subcellularLocation>
</comment>
<evidence type="ECO:0000256" key="7">
    <source>
        <dbReference type="ARBA" id="ARBA00022741"/>
    </source>
</evidence>
<evidence type="ECO:0000256" key="6">
    <source>
        <dbReference type="ARBA" id="ARBA00022679"/>
    </source>
</evidence>
<keyword evidence="6" id="KW-0808">Transferase</keyword>
<evidence type="ECO:0000256" key="4">
    <source>
        <dbReference type="ARBA" id="ARBA00022475"/>
    </source>
</evidence>
<accession>A0A9X3WAQ2</accession>
<keyword evidence="12" id="KW-1133">Transmembrane helix</keyword>
<dbReference type="PANTHER" id="PTHR34220:SF7">
    <property type="entry name" value="SENSOR HISTIDINE KINASE YPDA"/>
    <property type="match status" value="1"/>
</dbReference>
<evidence type="ECO:0000313" key="16">
    <source>
        <dbReference type="Proteomes" id="UP001145069"/>
    </source>
</evidence>
<dbReference type="InterPro" id="IPR003594">
    <property type="entry name" value="HATPase_dom"/>
</dbReference>